<sequence>MRPTPQEIISGISRILKDTIEPQLADEHALNRLREIRSVLAQVDWNDAAIKLGRDTDAVDALLQDWSAWSDADETRSAAFAAQRTQIAELLASSYESLRHEPFAELEARHAQYERVVVDVSSATSQWSRDGNHGDAAAPILQRLREHYSSQRG</sequence>
<gene>
    <name evidence="2" type="ordered locus">ROP_24930</name>
</gene>
<dbReference type="PATRIC" id="fig|632772.20.peg.2605"/>
<dbReference type="Proteomes" id="UP000002212">
    <property type="component" value="Chromosome"/>
</dbReference>
<dbReference type="AlphaFoldDB" id="C1B3P2"/>
<dbReference type="STRING" id="632772.ROP_24930"/>
<dbReference type="EMBL" id="AP011115">
    <property type="protein sequence ID" value="BAH50740.1"/>
    <property type="molecule type" value="Genomic_DNA"/>
</dbReference>
<proteinExistence type="predicted"/>
<dbReference type="HOGENOM" id="CLU_1711847_0_0_11"/>
<evidence type="ECO:0000313" key="2">
    <source>
        <dbReference type="EMBL" id="BAH50740.1"/>
    </source>
</evidence>
<accession>C1B3P2</accession>
<name>C1B3P2_RHOOB</name>
<feature type="compositionally biased region" description="Basic and acidic residues" evidence="1">
    <location>
        <begin position="143"/>
        <end position="153"/>
    </location>
</feature>
<dbReference type="RefSeq" id="WP_012689696.1">
    <property type="nucleotide sequence ID" value="NC_012522.1"/>
</dbReference>
<dbReference type="OrthoDB" id="5318634at2"/>
<protein>
    <submittedName>
        <fullName evidence="2">Uncharacterized protein</fullName>
    </submittedName>
</protein>
<evidence type="ECO:0000313" key="3">
    <source>
        <dbReference type="Proteomes" id="UP000002212"/>
    </source>
</evidence>
<dbReference type="KEGG" id="rop:ROP_24930"/>
<evidence type="ECO:0000256" key="1">
    <source>
        <dbReference type="SAM" id="MobiDB-lite"/>
    </source>
</evidence>
<reference evidence="2 3" key="1">
    <citation type="submission" date="2009-03" db="EMBL/GenBank/DDBJ databases">
        <title>Comparison of the complete genome sequences of Rhodococcus erythropolis PR4 and Rhodococcus opacus B4.</title>
        <authorList>
            <person name="Takarada H."/>
            <person name="Sekine M."/>
            <person name="Hosoyama A."/>
            <person name="Yamada R."/>
            <person name="Fujisawa T."/>
            <person name="Omata S."/>
            <person name="Shimizu A."/>
            <person name="Tsukatani N."/>
            <person name="Tanikawa S."/>
            <person name="Fujita N."/>
            <person name="Harayama S."/>
        </authorList>
    </citation>
    <scope>NUCLEOTIDE SEQUENCE [LARGE SCALE GENOMIC DNA]</scope>
    <source>
        <strain evidence="2 3">B4</strain>
    </source>
</reference>
<feature type="region of interest" description="Disordered" evidence="1">
    <location>
        <begin position="124"/>
        <end position="153"/>
    </location>
</feature>
<organism evidence="2 3">
    <name type="scientific">Rhodococcus opacus (strain B4)</name>
    <dbReference type="NCBI Taxonomy" id="632772"/>
    <lineage>
        <taxon>Bacteria</taxon>
        <taxon>Bacillati</taxon>
        <taxon>Actinomycetota</taxon>
        <taxon>Actinomycetes</taxon>
        <taxon>Mycobacteriales</taxon>
        <taxon>Nocardiaceae</taxon>
        <taxon>Rhodococcus</taxon>
    </lineage>
</organism>